<dbReference type="AlphaFoldDB" id="A0A1D2AHX0"/>
<evidence type="ECO:0000256" key="1">
    <source>
        <dbReference type="SAM" id="MobiDB-lite"/>
    </source>
</evidence>
<reference evidence="2" key="1">
    <citation type="submission" date="2016-07" db="EMBL/GenBank/DDBJ databases">
        <title>Salivary Glands transcriptome analysis on engorged females of Ornithodoros brasiliensis (Acari:Argasidae).</title>
        <authorList>
            <person name="Simons S.M."/>
            <person name="Carvalho E."/>
            <person name="Junqueira-de-Azevedo I."/>
            <person name="Ho P.L."/>
            <person name="Giovanni D."/>
            <person name="Mendonca R."/>
            <person name="Onofrio V."/>
            <person name="Landulfo G."/>
            <person name="Ramirez D."/>
            <person name="Barros-Battesti D."/>
        </authorList>
    </citation>
    <scope>NUCLEOTIDE SEQUENCE</scope>
    <source>
        <strain evidence="2">Female</strain>
        <tissue evidence="2">Salivary gland</tissue>
    </source>
</reference>
<name>A0A1D2AHX0_ORNBR</name>
<dbReference type="EMBL" id="GETE01001077">
    <property type="protein sequence ID" value="JAT78792.1"/>
    <property type="molecule type" value="Transcribed_RNA"/>
</dbReference>
<feature type="region of interest" description="Disordered" evidence="1">
    <location>
        <begin position="69"/>
        <end position="93"/>
    </location>
</feature>
<dbReference type="GO" id="GO:0006508">
    <property type="term" value="P:proteolysis"/>
    <property type="evidence" value="ECO:0007669"/>
    <property type="project" value="UniProtKB-KW"/>
</dbReference>
<proteinExistence type="predicted"/>
<evidence type="ECO:0000313" key="2">
    <source>
        <dbReference type="EMBL" id="JAT78792.1"/>
    </source>
</evidence>
<dbReference type="GO" id="GO:0008237">
    <property type="term" value="F:metallopeptidase activity"/>
    <property type="evidence" value="ECO:0007669"/>
    <property type="project" value="UniProtKB-KW"/>
</dbReference>
<keyword evidence="2" id="KW-0645">Protease</keyword>
<accession>A0A1D2AHX0</accession>
<organism evidence="2">
    <name type="scientific">Ornithodoros brasiliensis</name>
    <name type="common">Mouro tick</name>
    <dbReference type="NCBI Taxonomy" id="888526"/>
    <lineage>
        <taxon>Eukaryota</taxon>
        <taxon>Metazoa</taxon>
        <taxon>Ecdysozoa</taxon>
        <taxon>Arthropoda</taxon>
        <taxon>Chelicerata</taxon>
        <taxon>Arachnida</taxon>
        <taxon>Acari</taxon>
        <taxon>Parasitiformes</taxon>
        <taxon>Ixodida</taxon>
        <taxon>Ixodoidea</taxon>
        <taxon>Argasidae</taxon>
        <taxon>Ornithodorinae</taxon>
        <taxon>Ornithodoros</taxon>
    </lineage>
</organism>
<keyword evidence="2" id="KW-0482">Metalloprotease</keyword>
<feature type="non-terminal residue" evidence="2">
    <location>
        <position position="179"/>
    </location>
</feature>
<protein>
    <submittedName>
        <fullName evidence="2">Salivary gland metalloprotease</fullName>
    </submittedName>
</protein>
<keyword evidence="2" id="KW-0378">Hydrolase</keyword>
<feature type="non-terminal residue" evidence="2">
    <location>
        <position position="1"/>
    </location>
</feature>
<sequence>SEQIIDSRIIHNHLYKDPENGASLVMRESGDDLDVHGVVNTDWGIRPLVAEERNFYGPRGHTLFRISERSRGQKKGTSAAKATRRRRQVDGTGGLPAEVNLEVHVVGDQKHVEGYQRYADKTNLTYTEYVCVLLNGVNLIFESTANPKIQIYLTGVTMINGSTPDVLEMQGNYVDGRKT</sequence>